<evidence type="ECO:0000313" key="3">
    <source>
        <dbReference type="Proteomes" id="UP000243378"/>
    </source>
</evidence>
<dbReference type="InterPro" id="IPR050902">
    <property type="entry name" value="ABC_Transporter_SBP"/>
</dbReference>
<organism evidence="2 3">
    <name type="scientific">Phytopseudomonas seleniipraecipitans</name>
    <dbReference type="NCBI Taxonomy" id="640205"/>
    <lineage>
        <taxon>Bacteria</taxon>
        <taxon>Pseudomonadati</taxon>
        <taxon>Pseudomonadota</taxon>
        <taxon>Gammaproteobacteria</taxon>
        <taxon>Pseudomonadales</taxon>
        <taxon>Pseudomonadaceae</taxon>
        <taxon>Phytopseudomonas</taxon>
    </lineage>
</organism>
<dbReference type="PANTHER" id="PTHR30535">
    <property type="entry name" value="VITAMIN B12-BINDING PROTEIN"/>
    <property type="match status" value="1"/>
</dbReference>
<evidence type="ECO:0000313" key="2">
    <source>
        <dbReference type="EMBL" id="SDG36352.1"/>
    </source>
</evidence>
<proteinExistence type="predicted"/>
<dbReference type="AlphaFoldDB" id="A0A1G7TMM7"/>
<reference evidence="2 3" key="1">
    <citation type="submission" date="2016-10" db="EMBL/GenBank/DDBJ databases">
        <authorList>
            <person name="de Groot N.N."/>
        </authorList>
    </citation>
    <scope>NUCLEOTIDE SEQUENCE [LARGE SCALE GENOMIC DNA]</scope>
    <source>
        <strain evidence="2 3">LMG 25475</strain>
    </source>
</reference>
<dbReference type="InterPro" id="IPR002491">
    <property type="entry name" value="ABC_transptr_periplasmic_BD"/>
</dbReference>
<feature type="domain" description="Fe/B12 periplasmic-binding" evidence="1">
    <location>
        <begin position="48"/>
        <end position="350"/>
    </location>
</feature>
<accession>A0A1G7TMM7</accession>
<protein>
    <submittedName>
        <fullName evidence="2">Iron complex transport system substrate-binding protein</fullName>
    </submittedName>
</protein>
<dbReference type="EMBL" id="FNBM01000010">
    <property type="protein sequence ID" value="SDG36352.1"/>
    <property type="molecule type" value="Genomic_DNA"/>
</dbReference>
<dbReference type="SUPFAM" id="SSF53807">
    <property type="entry name" value="Helical backbone' metal receptor"/>
    <property type="match status" value="1"/>
</dbReference>
<dbReference type="PANTHER" id="PTHR30535:SF34">
    <property type="entry name" value="MOLYBDATE-BINDING PROTEIN MOLA"/>
    <property type="match status" value="1"/>
</dbReference>
<evidence type="ECO:0000259" key="1">
    <source>
        <dbReference type="PROSITE" id="PS50983"/>
    </source>
</evidence>
<name>A0A1G7TMM7_9GAMM</name>
<dbReference type="PROSITE" id="PS50983">
    <property type="entry name" value="FE_B12_PBP"/>
    <property type="match status" value="1"/>
</dbReference>
<dbReference type="Proteomes" id="UP000243378">
    <property type="component" value="Unassembled WGS sequence"/>
</dbReference>
<dbReference type="Pfam" id="PF01497">
    <property type="entry name" value="Peripla_BP_2"/>
    <property type="match status" value="1"/>
</dbReference>
<dbReference type="STRING" id="640205.SAMN05216381_3797"/>
<dbReference type="RefSeq" id="WP_244153439.1">
    <property type="nucleotide sequence ID" value="NZ_FNBM01000010.1"/>
</dbReference>
<sequence>MGWSIRATGVMSGVLLILLALQSTLANAGQVLTDIAGRQVEVPAQVQRIVLGEGRLLPVLGILEGQQVLDRLVGMPADLALIDPGTDRQYREAFPALQQVPRIGQGSADTFSLEQVLSLAPDLAIFSLSGHGPGSHQQRLTEQLQRAGVAVLFVDFREQPLVNTPLSIRLLGQALGREARAEAFVAAHARALAAVSDALPGLPGALVFLHSRAGLGDGCCESMARGMLAGLLEAAGGRSLATDYLPGHAGVLSLELLLSQPVDHYVASAVGSANSLAEGAPYIALGPGVQAEPARESLQRLVSKGGIRHLAAIRNGQTHAIWHGFYNSPFNVVAVQVFARWLYPDVFADLDPQATLAQLYAEFQPVPLQGTYWISL</sequence>
<dbReference type="Gene3D" id="3.40.50.1980">
    <property type="entry name" value="Nitrogenase molybdenum iron protein domain"/>
    <property type="match status" value="2"/>
</dbReference>
<gene>
    <name evidence="2" type="ORF">SAMN05216381_3797</name>
</gene>